<protein>
    <submittedName>
        <fullName evidence="1">Uncharacterized protein</fullName>
    </submittedName>
</protein>
<sequence>MHGYPSQTGQKREVRLNVSSRLCDALTIHLKKYVVPETKPHFSVQLYNLSP</sequence>
<dbReference type="EMBL" id="HACG01037644">
    <property type="protein sequence ID" value="CEK84509.1"/>
    <property type="molecule type" value="Transcribed_RNA"/>
</dbReference>
<proteinExistence type="predicted"/>
<name>A0A0B7ATZ8_9EUPU</name>
<organism evidence="1">
    <name type="scientific">Arion vulgaris</name>
    <dbReference type="NCBI Taxonomy" id="1028688"/>
    <lineage>
        <taxon>Eukaryota</taxon>
        <taxon>Metazoa</taxon>
        <taxon>Spiralia</taxon>
        <taxon>Lophotrochozoa</taxon>
        <taxon>Mollusca</taxon>
        <taxon>Gastropoda</taxon>
        <taxon>Heterobranchia</taxon>
        <taxon>Euthyneura</taxon>
        <taxon>Panpulmonata</taxon>
        <taxon>Eupulmonata</taxon>
        <taxon>Stylommatophora</taxon>
        <taxon>Helicina</taxon>
        <taxon>Arionoidea</taxon>
        <taxon>Arionidae</taxon>
        <taxon>Arion</taxon>
    </lineage>
</organism>
<reference evidence="1" key="1">
    <citation type="submission" date="2014-12" db="EMBL/GenBank/DDBJ databases">
        <title>Insight into the proteome of Arion vulgaris.</title>
        <authorList>
            <person name="Aradska J."/>
            <person name="Bulat T."/>
            <person name="Smidak R."/>
            <person name="Sarate P."/>
            <person name="Gangsoo J."/>
            <person name="Sialana F."/>
            <person name="Bilban M."/>
            <person name="Lubec G."/>
        </authorList>
    </citation>
    <scope>NUCLEOTIDE SEQUENCE</scope>
    <source>
        <tissue evidence="1">Skin</tissue>
    </source>
</reference>
<dbReference type="AlphaFoldDB" id="A0A0B7ATZ8"/>
<gene>
    <name evidence="1" type="primary">ORF142971</name>
</gene>
<accession>A0A0B7ATZ8</accession>
<evidence type="ECO:0000313" key="1">
    <source>
        <dbReference type="EMBL" id="CEK84509.1"/>
    </source>
</evidence>